<dbReference type="OrthoDB" id="639110at2759"/>
<proteinExistence type="predicted"/>
<feature type="compositionally biased region" description="Basic and acidic residues" evidence="1">
    <location>
        <begin position="96"/>
        <end position="113"/>
    </location>
</feature>
<dbReference type="EMBL" id="WJXA01000008">
    <property type="protein sequence ID" value="KAF7135131.1"/>
    <property type="molecule type" value="Genomic_DNA"/>
</dbReference>
<dbReference type="AlphaFoldDB" id="A0A834LGQ9"/>
<gene>
    <name evidence="2" type="ORF">RHSIM_Rhsim08G0082900</name>
</gene>
<evidence type="ECO:0000256" key="1">
    <source>
        <dbReference type="SAM" id="MobiDB-lite"/>
    </source>
</evidence>
<keyword evidence="3" id="KW-1185">Reference proteome</keyword>
<evidence type="ECO:0000313" key="3">
    <source>
        <dbReference type="Proteomes" id="UP000626092"/>
    </source>
</evidence>
<protein>
    <submittedName>
        <fullName evidence="2">Uncharacterized protein</fullName>
    </submittedName>
</protein>
<evidence type="ECO:0000313" key="2">
    <source>
        <dbReference type="EMBL" id="KAF7135131.1"/>
    </source>
</evidence>
<feature type="compositionally biased region" description="Basic and acidic residues" evidence="1">
    <location>
        <begin position="21"/>
        <end position="34"/>
    </location>
</feature>
<name>A0A834LGQ9_RHOSS</name>
<sequence>MIILGYEFEHNCVKRRERRSIKMEEDSDDERREAAIASTPPLQPNFSPSGITHAQLTKFQELQRRRLQIKARSKIRNKAKGSFCGMPDKTSKSRFKNPDAKDLTEEISSKEIDDSSASVLNGSAMKNTLSQPKETATVLVGAKKRQKLHWGLDTKERWERKANM</sequence>
<feature type="region of interest" description="Disordered" evidence="1">
    <location>
        <begin position="21"/>
        <end position="50"/>
    </location>
</feature>
<dbReference type="PANTHER" id="PTHR14386">
    <property type="entry name" value="PROTEIN FAM204A"/>
    <property type="match status" value="1"/>
</dbReference>
<comment type="caution">
    <text evidence="2">The sequence shown here is derived from an EMBL/GenBank/DDBJ whole genome shotgun (WGS) entry which is preliminary data.</text>
</comment>
<feature type="region of interest" description="Disordered" evidence="1">
    <location>
        <begin position="78"/>
        <end position="115"/>
    </location>
</feature>
<dbReference type="InterPro" id="IPR037690">
    <property type="entry name" value="FAM204A"/>
</dbReference>
<dbReference type="PANTHER" id="PTHR14386:SF2">
    <property type="entry name" value="PROTEIN FAM204A"/>
    <property type="match status" value="1"/>
</dbReference>
<reference evidence="2" key="1">
    <citation type="submission" date="2019-11" db="EMBL/GenBank/DDBJ databases">
        <authorList>
            <person name="Liu Y."/>
            <person name="Hou J."/>
            <person name="Li T.-Q."/>
            <person name="Guan C.-H."/>
            <person name="Wu X."/>
            <person name="Wu H.-Z."/>
            <person name="Ling F."/>
            <person name="Zhang R."/>
            <person name="Shi X.-G."/>
            <person name="Ren J.-P."/>
            <person name="Chen E.-F."/>
            <person name="Sun J.-M."/>
        </authorList>
    </citation>
    <scope>NUCLEOTIDE SEQUENCE</scope>
    <source>
        <strain evidence="2">Adult_tree_wgs_1</strain>
        <tissue evidence="2">Leaves</tissue>
    </source>
</reference>
<organism evidence="2 3">
    <name type="scientific">Rhododendron simsii</name>
    <name type="common">Sims's rhododendron</name>
    <dbReference type="NCBI Taxonomy" id="118357"/>
    <lineage>
        <taxon>Eukaryota</taxon>
        <taxon>Viridiplantae</taxon>
        <taxon>Streptophyta</taxon>
        <taxon>Embryophyta</taxon>
        <taxon>Tracheophyta</taxon>
        <taxon>Spermatophyta</taxon>
        <taxon>Magnoliopsida</taxon>
        <taxon>eudicotyledons</taxon>
        <taxon>Gunneridae</taxon>
        <taxon>Pentapetalae</taxon>
        <taxon>asterids</taxon>
        <taxon>Ericales</taxon>
        <taxon>Ericaceae</taxon>
        <taxon>Ericoideae</taxon>
        <taxon>Rhodoreae</taxon>
        <taxon>Rhododendron</taxon>
    </lineage>
</organism>
<accession>A0A834LGQ9</accession>
<dbReference type="Proteomes" id="UP000626092">
    <property type="component" value="Unassembled WGS sequence"/>
</dbReference>